<protein>
    <recommendedName>
        <fullName evidence="4">DUF1538 domain-containing protein</fullName>
    </recommendedName>
</protein>
<feature type="transmembrane region" description="Helical" evidence="1">
    <location>
        <begin position="176"/>
        <end position="197"/>
    </location>
</feature>
<feature type="transmembrane region" description="Helical" evidence="1">
    <location>
        <begin position="209"/>
        <end position="229"/>
    </location>
</feature>
<feature type="transmembrane region" description="Helical" evidence="1">
    <location>
        <begin position="36"/>
        <end position="58"/>
    </location>
</feature>
<evidence type="ECO:0000256" key="1">
    <source>
        <dbReference type="SAM" id="Phobius"/>
    </source>
</evidence>
<evidence type="ECO:0008006" key="4">
    <source>
        <dbReference type="Google" id="ProtNLM"/>
    </source>
</evidence>
<evidence type="ECO:0000313" key="3">
    <source>
        <dbReference type="Proteomes" id="UP000231322"/>
    </source>
</evidence>
<feature type="transmembrane region" description="Helical" evidence="1">
    <location>
        <begin position="260"/>
        <end position="278"/>
    </location>
</feature>
<keyword evidence="3" id="KW-1185">Reference proteome</keyword>
<dbReference type="Pfam" id="PF07556">
    <property type="entry name" value="DUF1538"/>
    <property type="match status" value="2"/>
</dbReference>
<gene>
    <name evidence="2" type="ORF">CS538_05220</name>
</gene>
<dbReference type="Proteomes" id="UP000231322">
    <property type="component" value="Unassembled WGS sequence"/>
</dbReference>
<feature type="transmembrane region" description="Helical" evidence="1">
    <location>
        <begin position="79"/>
        <end position="96"/>
    </location>
</feature>
<feature type="transmembrane region" description="Helical" evidence="1">
    <location>
        <begin position="149"/>
        <end position="170"/>
    </location>
</feature>
<evidence type="ECO:0000313" key="2">
    <source>
        <dbReference type="EMBL" id="PIH05231.1"/>
    </source>
</evidence>
<dbReference type="AlphaFoldDB" id="A0A2G7HJD2"/>
<keyword evidence="1" id="KW-0812">Transmembrane</keyword>
<keyword evidence="1" id="KW-1133">Transmembrane helix</keyword>
<comment type="caution">
    <text evidence="2">The sequence shown here is derived from an EMBL/GenBank/DDBJ whole genome shotgun (WGS) entry which is preliminary data.</text>
</comment>
<accession>A0A2G7HJD2</accession>
<dbReference type="RefSeq" id="WP_099838484.1">
    <property type="nucleotide sequence ID" value="NZ_PEIK01000003.1"/>
</dbReference>
<feature type="transmembrane region" description="Helical" evidence="1">
    <location>
        <begin position="399"/>
        <end position="417"/>
    </location>
</feature>
<reference evidence="2 3" key="1">
    <citation type="submission" date="2017-10" db="EMBL/GenBank/DDBJ databases">
        <title>Reclassification of Eubacterium combesii and discrepancies in the nomenclature of botulinum neurotoxin producing clostridia. Request for an Opinion.</title>
        <authorList>
            <person name="Dobritsa A.P."/>
            <person name="Kutumbaka K.K."/>
            <person name="Samadpour M."/>
        </authorList>
    </citation>
    <scope>NUCLEOTIDE SEQUENCE [LARGE SCALE GENOMIC DNA]</scope>
    <source>
        <strain evidence="2 3">DSM 20696</strain>
    </source>
</reference>
<dbReference type="EMBL" id="PEIK01000003">
    <property type="protein sequence ID" value="PIH05231.1"/>
    <property type="molecule type" value="Genomic_DNA"/>
</dbReference>
<name>A0A2G7HJD2_9CLOT</name>
<sequence>MKELVSKLKEVSYAVLPIIVIVLILNFTLTPLSMTLISRFLIGAGLIIIGLSIFLLGVDIGITPIGNFMGSIIAKTNKIWKIVISGLILGFIISIAEPDLHILAGQVDFVTTGLISKLSIVIVVSIGIGIMLSLGLARIVRGTPLKKMLTILYSFICILAIFTSKEFLAISFDASGATTGAMTVPFILALAMGVVMLKKGDKNSEEDSFGLVAIASTGAIISVMIMNIISKTDKITGSLEYHESMSSSIIRPFIEKTPTIAGESFLALIPILLIFLVFQKVSINLSKKDFNKILIGLLFTFIGLILFLVGVNAGFMDVGSAIGYEIASLDSKAYVIIIGFILGVVTIFAEPAVYVLMHQIEEVTNGHVNRKAVMFTLSIGVGLAVALSMLRILIPQIQLWHYLLPGYLISIVMTYFVPNLFVGIAFDSGGVASGPMTATFILAFAQGVAESIEGANILVDGFGVIAMVALTPLIALQVLGLIFKIKSEREDVKNIESSQECISS</sequence>
<feature type="transmembrane region" description="Helical" evidence="1">
    <location>
        <begin position="12"/>
        <end position="30"/>
    </location>
</feature>
<feature type="transmembrane region" description="Helical" evidence="1">
    <location>
        <begin position="116"/>
        <end position="137"/>
    </location>
</feature>
<dbReference type="InterPro" id="IPR011435">
    <property type="entry name" value="UmpAB"/>
</dbReference>
<feature type="transmembrane region" description="Helical" evidence="1">
    <location>
        <begin position="372"/>
        <end position="393"/>
    </location>
</feature>
<keyword evidence="1" id="KW-0472">Membrane</keyword>
<feature type="transmembrane region" description="Helical" evidence="1">
    <location>
        <begin position="461"/>
        <end position="483"/>
    </location>
</feature>
<feature type="transmembrane region" description="Helical" evidence="1">
    <location>
        <begin position="290"/>
        <end position="313"/>
    </location>
</feature>
<proteinExistence type="predicted"/>
<organism evidence="2 3">
    <name type="scientific">Clostridium combesii</name>
    <dbReference type="NCBI Taxonomy" id="39481"/>
    <lineage>
        <taxon>Bacteria</taxon>
        <taxon>Bacillati</taxon>
        <taxon>Bacillota</taxon>
        <taxon>Clostridia</taxon>
        <taxon>Eubacteriales</taxon>
        <taxon>Clostridiaceae</taxon>
        <taxon>Clostridium</taxon>
    </lineage>
</organism>
<feature type="transmembrane region" description="Helical" evidence="1">
    <location>
        <begin position="429"/>
        <end position="449"/>
    </location>
</feature>
<feature type="transmembrane region" description="Helical" evidence="1">
    <location>
        <begin position="333"/>
        <end position="356"/>
    </location>
</feature>